<name>B5CMI1_9FIRM</name>
<dbReference type="eggNOG" id="COG1102">
    <property type="taxonomic scope" value="Bacteria"/>
</dbReference>
<evidence type="ECO:0008006" key="4">
    <source>
        <dbReference type="Google" id="ProtNLM"/>
    </source>
</evidence>
<dbReference type="eggNOG" id="COG2364">
    <property type="taxonomic scope" value="Bacteria"/>
</dbReference>
<dbReference type="SUPFAM" id="SSF52540">
    <property type="entry name" value="P-loop containing nucleoside triphosphate hydrolases"/>
    <property type="match status" value="1"/>
</dbReference>
<dbReference type="PANTHER" id="PTHR40078:SF1">
    <property type="entry name" value="INTEGRAL MEMBRANE PROTEIN"/>
    <property type="match status" value="1"/>
</dbReference>
<evidence type="ECO:0000313" key="3">
    <source>
        <dbReference type="Proteomes" id="UP000003254"/>
    </source>
</evidence>
<keyword evidence="1" id="KW-1133">Transmembrane helix</keyword>
<keyword evidence="1" id="KW-0472">Membrane</keyword>
<feature type="transmembrane region" description="Helical" evidence="1">
    <location>
        <begin position="12"/>
        <end position="33"/>
    </location>
</feature>
<dbReference type="HOGENOM" id="CLU_053090_0_0_9"/>
<accession>B5CMI1</accession>
<reference evidence="2 3" key="1">
    <citation type="submission" date="2008-08" db="EMBL/GenBank/DDBJ databases">
        <title>Draft genome sequence of Ruminococcus lactaris ATCC 29176.</title>
        <authorList>
            <person name="Sudarsanam P."/>
            <person name="Ley R."/>
            <person name="Guruge J."/>
            <person name="Turnbaugh P.J."/>
            <person name="Mahowald M."/>
            <person name="Liep D."/>
            <person name="Gordon J."/>
        </authorList>
    </citation>
    <scope>NUCLEOTIDE SEQUENCE [LARGE SCALE GENOMIC DNA]</scope>
    <source>
        <strain evidence="2 3">ATCC 29176</strain>
    </source>
</reference>
<dbReference type="Pfam" id="PF19700">
    <property type="entry name" value="DUF6198"/>
    <property type="match status" value="1"/>
</dbReference>
<dbReference type="AlphaFoldDB" id="B5CMI1"/>
<dbReference type="Pfam" id="PF13189">
    <property type="entry name" value="Cytidylate_kin2"/>
    <property type="match status" value="1"/>
</dbReference>
<sequence length="459" mass="51605">MRKDRREIMNKLKRYILFLIGLFVNALGVSLVTKASLGTSPISSIPYVLSLNFPFTLGNFTIVFSILLIVLQILILRKNFKLENILQIPVSIAFGYFIDLTMYMLFWINPQSYFVKMIALLAGCLVLGFGVYLEVLADVVMLPGESFVRAIVQTWNTNFGTTKIVFDSSMAIIAGVLSFVFSGKLNGVREGTIIAALLVGFIARLLGKRLEFIKSYLFPEENGEGGQALASAADAENAENAPVADGITGKLAEKQEAEGIHKNVIVIGRQYGCGGHDIGKKLAEKFGYEFYDQEIIQMIAGTTGMTSEFIRQKEESMTNSLLYDFVNQMYLYGKEEEEAPKDKIFEAESKVIRELAAKGKCVIIGRCSDYVLCENEKTLKLFFAAPLEVRAKRIMERLNISKKEAEQVIRKEDRRRADNYRYYTGRVWGSAANVDLTFNTAMDERYIEECISKAMELEI</sequence>
<protein>
    <recommendedName>
        <fullName evidence="4">Cytidylate kinase family protein</fullName>
    </recommendedName>
</protein>
<gene>
    <name evidence="2" type="ORF">RUMLAC_00657</name>
</gene>
<organism evidence="2 3">
    <name type="scientific">[Ruminococcus] lactaris ATCC 29176</name>
    <dbReference type="NCBI Taxonomy" id="471875"/>
    <lineage>
        <taxon>Bacteria</taxon>
        <taxon>Bacillati</taxon>
        <taxon>Bacillota</taxon>
        <taxon>Clostridia</taxon>
        <taxon>Lachnospirales</taxon>
        <taxon>Lachnospiraceae</taxon>
        <taxon>Mediterraneibacter</taxon>
    </lineage>
</organism>
<evidence type="ECO:0000313" key="2">
    <source>
        <dbReference type="EMBL" id="EDY33539.1"/>
    </source>
</evidence>
<keyword evidence="1" id="KW-0812">Transmembrane</keyword>
<dbReference type="PANTHER" id="PTHR40078">
    <property type="entry name" value="INTEGRAL MEMBRANE PROTEIN-RELATED"/>
    <property type="match status" value="1"/>
</dbReference>
<dbReference type="InterPro" id="IPR038750">
    <property type="entry name" value="YczE/YyaS-like"/>
</dbReference>
<dbReference type="Proteomes" id="UP000003254">
    <property type="component" value="Unassembled WGS sequence"/>
</dbReference>
<dbReference type="EMBL" id="ABOU02000023">
    <property type="protein sequence ID" value="EDY33539.1"/>
    <property type="molecule type" value="Genomic_DNA"/>
</dbReference>
<feature type="transmembrane region" description="Helical" evidence="1">
    <location>
        <begin position="53"/>
        <end position="76"/>
    </location>
</feature>
<dbReference type="InterPro" id="IPR027417">
    <property type="entry name" value="P-loop_NTPase"/>
</dbReference>
<keyword evidence="3" id="KW-1185">Reference proteome</keyword>
<dbReference type="Gene3D" id="3.40.50.300">
    <property type="entry name" value="P-loop containing nucleotide triphosphate hydrolases"/>
    <property type="match status" value="1"/>
</dbReference>
<proteinExistence type="predicted"/>
<comment type="caution">
    <text evidence="2">The sequence shown here is derived from an EMBL/GenBank/DDBJ whole genome shotgun (WGS) entry which is preliminary data.</text>
</comment>
<feature type="transmembrane region" description="Helical" evidence="1">
    <location>
        <begin position="188"/>
        <end position="207"/>
    </location>
</feature>
<evidence type="ECO:0000256" key="1">
    <source>
        <dbReference type="SAM" id="Phobius"/>
    </source>
</evidence>
<reference evidence="2 3" key="2">
    <citation type="submission" date="2008-08" db="EMBL/GenBank/DDBJ databases">
        <authorList>
            <person name="Fulton L."/>
            <person name="Clifton S."/>
            <person name="Fulton B."/>
            <person name="Xu J."/>
            <person name="Minx P."/>
            <person name="Pepin K.H."/>
            <person name="Johnson M."/>
            <person name="Bhonagiri V."/>
            <person name="Nash W.E."/>
            <person name="Mardis E.R."/>
            <person name="Wilson R.K."/>
        </authorList>
    </citation>
    <scope>NUCLEOTIDE SEQUENCE [LARGE SCALE GENOMIC DNA]</scope>
    <source>
        <strain evidence="2 3">ATCC 29176</strain>
    </source>
</reference>
<feature type="transmembrane region" description="Helical" evidence="1">
    <location>
        <begin position="114"/>
        <end position="143"/>
    </location>
</feature>
<feature type="transmembrane region" description="Helical" evidence="1">
    <location>
        <begin position="164"/>
        <end position="182"/>
    </location>
</feature>
<feature type="transmembrane region" description="Helical" evidence="1">
    <location>
        <begin position="88"/>
        <end position="108"/>
    </location>
</feature>